<dbReference type="InterPro" id="IPR023173">
    <property type="entry name" value="NADPH_Cyt_P450_Rdtase_alpha"/>
</dbReference>
<dbReference type="Gene3D" id="3.40.50.80">
    <property type="entry name" value="Nucleotide-binding domain of ferredoxin-NADP reductase (FNR) module"/>
    <property type="match status" value="1"/>
</dbReference>
<reference evidence="6" key="1">
    <citation type="submission" date="2021-01" db="EMBL/GenBank/DDBJ databases">
        <authorList>
            <person name="Kaushik A."/>
        </authorList>
    </citation>
    <scope>NUCLEOTIDE SEQUENCE</scope>
    <source>
        <strain evidence="6">AG2-2IIIB</strain>
    </source>
</reference>
<feature type="domain" description="FAD-binding FR-type" evidence="5">
    <location>
        <begin position="7"/>
        <end position="110"/>
    </location>
</feature>
<dbReference type="InterPro" id="IPR017927">
    <property type="entry name" value="FAD-bd_FR_type"/>
</dbReference>
<dbReference type="SUPFAM" id="SSF52343">
    <property type="entry name" value="Ferredoxin reductase-like, C-terminal NADP-linked domain"/>
    <property type="match status" value="1"/>
</dbReference>
<comment type="caution">
    <text evidence="6">The sequence shown here is derived from an EMBL/GenBank/DDBJ whole genome shotgun (WGS) entry which is preliminary data.</text>
</comment>
<protein>
    <recommendedName>
        <fullName evidence="5">FAD-binding FR-type domain-containing protein</fullName>
    </recommendedName>
</protein>
<keyword evidence="2" id="KW-0285">Flavoprotein</keyword>
<dbReference type="Pfam" id="PF00667">
    <property type="entry name" value="FAD_binding_1"/>
    <property type="match status" value="1"/>
</dbReference>
<dbReference type="PROSITE" id="PS51384">
    <property type="entry name" value="FAD_FR"/>
    <property type="match status" value="1"/>
</dbReference>
<keyword evidence="4" id="KW-0560">Oxidoreductase</keyword>
<sequence length="248" mass="27240">MINAPGPTTLQSMLADDTQPQSHSMLDLLEKYPNIDLPLGVFIASLPSMRLHQYSISSSPLSDLTHVTLTISVVSHSQFLGVASNFLANLQKGDQVQMAVCPLTKVFHPPPDPSVPMVMFAAGSGWQVAKSVLFFGCHNPGEDYLYGDSELKEWTELRVVDVRPAFSCLVEKSGGSKYVQDRIWADRNIVNEAYENGVKFYTCGGSNVASAIRDICIRIIAKDGCGEGEAEEFFKEVQKEHYATDVFG</sequence>
<evidence type="ECO:0000313" key="7">
    <source>
        <dbReference type="Proteomes" id="UP000663843"/>
    </source>
</evidence>
<proteinExistence type="predicted"/>
<evidence type="ECO:0000256" key="2">
    <source>
        <dbReference type="ARBA" id="ARBA00022630"/>
    </source>
</evidence>
<evidence type="ECO:0000256" key="4">
    <source>
        <dbReference type="ARBA" id="ARBA00023002"/>
    </source>
</evidence>
<dbReference type="PANTHER" id="PTHR19384:SF127">
    <property type="entry name" value="BIFUNCTIONAL CYTOCHROME P450_NADPH--P450 REDUCTASE"/>
    <property type="match status" value="1"/>
</dbReference>
<dbReference type="SUPFAM" id="SSF63380">
    <property type="entry name" value="Riboflavin synthase domain-like"/>
    <property type="match status" value="1"/>
</dbReference>
<dbReference type="GO" id="GO:0050660">
    <property type="term" value="F:flavin adenine dinucleotide binding"/>
    <property type="evidence" value="ECO:0007669"/>
    <property type="project" value="TreeGrafter"/>
</dbReference>
<keyword evidence="3" id="KW-0274">FAD</keyword>
<dbReference type="PANTHER" id="PTHR19384">
    <property type="entry name" value="NITRIC OXIDE SYNTHASE-RELATED"/>
    <property type="match status" value="1"/>
</dbReference>
<dbReference type="InterPro" id="IPR003097">
    <property type="entry name" value="CysJ-like_FAD-binding"/>
</dbReference>
<accession>A0A8H3CVR3</accession>
<evidence type="ECO:0000256" key="3">
    <source>
        <dbReference type="ARBA" id="ARBA00022827"/>
    </source>
</evidence>
<gene>
    <name evidence="6" type="ORF">RDB_LOCUS139915</name>
</gene>
<comment type="cofactor">
    <cofactor evidence="1">
        <name>FAD</name>
        <dbReference type="ChEBI" id="CHEBI:57692"/>
    </cofactor>
</comment>
<name>A0A8H3CVR3_9AGAM</name>
<dbReference type="Gene3D" id="1.20.990.10">
    <property type="entry name" value="NADPH-cytochrome p450 Reductase, Chain A, domain 3"/>
    <property type="match status" value="1"/>
</dbReference>
<dbReference type="InterPro" id="IPR039261">
    <property type="entry name" value="FNR_nucleotide-bd"/>
</dbReference>
<organism evidence="6 7">
    <name type="scientific">Rhizoctonia solani</name>
    <dbReference type="NCBI Taxonomy" id="456999"/>
    <lineage>
        <taxon>Eukaryota</taxon>
        <taxon>Fungi</taxon>
        <taxon>Dikarya</taxon>
        <taxon>Basidiomycota</taxon>
        <taxon>Agaricomycotina</taxon>
        <taxon>Agaricomycetes</taxon>
        <taxon>Cantharellales</taxon>
        <taxon>Ceratobasidiaceae</taxon>
        <taxon>Rhizoctonia</taxon>
    </lineage>
</organism>
<dbReference type="Proteomes" id="UP000663843">
    <property type="component" value="Unassembled WGS sequence"/>
</dbReference>
<dbReference type="EMBL" id="CAJMWT010005095">
    <property type="protein sequence ID" value="CAE6501440.1"/>
    <property type="molecule type" value="Genomic_DNA"/>
</dbReference>
<dbReference type="GO" id="GO:0005829">
    <property type="term" value="C:cytosol"/>
    <property type="evidence" value="ECO:0007669"/>
    <property type="project" value="TreeGrafter"/>
</dbReference>
<dbReference type="GO" id="GO:0003958">
    <property type="term" value="F:NADPH-hemoprotein reductase activity"/>
    <property type="evidence" value="ECO:0007669"/>
    <property type="project" value="TreeGrafter"/>
</dbReference>
<evidence type="ECO:0000259" key="5">
    <source>
        <dbReference type="PROSITE" id="PS51384"/>
    </source>
</evidence>
<evidence type="ECO:0000256" key="1">
    <source>
        <dbReference type="ARBA" id="ARBA00001974"/>
    </source>
</evidence>
<dbReference type="GO" id="GO:0010181">
    <property type="term" value="F:FMN binding"/>
    <property type="evidence" value="ECO:0007669"/>
    <property type="project" value="TreeGrafter"/>
</dbReference>
<dbReference type="AlphaFoldDB" id="A0A8H3CVR3"/>
<evidence type="ECO:0000313" key="6">
    <source>
        <dbReference type="EMBL" id="CAE6501440.1"/>
    </source>
</evidence>
<dbReference type="InterPro" id="IPR017938">
    <property type="entry name" value="Riboflavin_synthase-like_b-brl"/>
</dbReference>
<dbReference type="Gene3D" id="2.40.30.10">
    <property type="entry name" value="Translation factors"/>
    <property type="match status" value="1"/>
</dbReference>